<sequence>MSSILWPHCVQYMLADSFVSQHSLNWQVCAARRPVAGIAWLRTPICAASVTISADSLHVTFRNLVNDVQETNEGEVMFCSQCGTKLNDNAKFCSRCGQRVAMAAPPQTPTPVTAVQPTAAPVAGVSQTVPVTAQINQTAASAPTGQTAPLVNLAASATPVTPVQVPAMPTATVPAPIAHTPVAPTPAPTAPATTAPAPAAVPPAISPATSPIAPTAAAPANPITSNPLIGRLFNPASLKTMLVSLGTGLGAALAVGLVAALCISIVIPPSSWLSALSSSNSSVSYALDGSDAYIAMPNFVQILVAIVIAGLSGSFSVQASGPVGSNNAYVSLQQLGVHTSIWLPVGLSGLALLIGAAFGSYMLARKREAPVQVRWDGAASAAIIGLGSGLVLLILGALFPLSIKGSADQFSASGALDGASLRTFAMGFLLAGIGALIGYAMARFAPDSSNVALALWRWTHRTRGFVRTVVESFAIYWLVFTVIGVVVFIWLIAQTHQPKLFLLLFLAFPYLPVALFALAAFGTIAYSGYGPALNFSLFGFAKPAGSSTSIDSSPAVAVGWQLWLLFLAFVLATIVIVLRTSLRNMQDPWYAAWKHTWKSPVAVGVLWIVFTVIMSFGASLSFNGFSGALSSILSNYDLTSEIHPYHFSIAIAAWFFIIAGLWAFIIEALAMRVGPTIIASMPGMGKFLAGGYVQPTPAQIAARAKARLASVS</sequence>
<organism evidence="3 4">
    <name type="scientific">Bifidobacterium tibiigranuli</name>
    <dbReference type="NCBI Taxonomy" id="2172043"/>
    <lineage>
        <taxon>Bacteria</taxon>
        <taxon>Bacillati</taxon>
        <taxon>Actinomycetota</taxon>
        <taxon>Actinomycetes</taxon>
        <taxon>Bifidobacteriales</taxon>
        <taxon>Bifidobacteriaceae</taxon>
        <taxon>Bifidobacterium</taxon>
    </lineage>
</organism>
<evidence type="ECO:0000313" key="4">
    <source>
        <dbReference type="Proteomes" id="UP000325415"/>
    </source>
</evidence>
<feature type="transmembrane region" description="Helical" evidence="1">
    <location>
        <begin position="381"/>
        <end position="403"/>
    </location>
</feature>
<keyword evidence="1" id="KW-0812">Transmembrane</keyword>
<name>A0A5N6S7Z6_9BIFI</name>
<proteinExistence type="predicted"/>
<feature type="transmembrane region" description="Helical" evidence="1">
    <location>
        <begin position="500"/>
        <end position="526"/>
    </location>
</feature>
<feature type="transmembrane region" description="Helical" evidence="1">
    <location>
        <begin position="560"/>
        <end position="580"/>
    </location>
</feature>
<feature type="transmembrane region" description="Helical" evidence="1">
    <location>
        <begin position="645"/>
        <end position="665"/>
    </location>
</feature>
<keyword evidence="4" id="KW-1185">Reference proteome</keyword>
<feature type="transmembrane region" description="Helical" evidence="1">
    <location>
        <begin position="299"/>
        <end position="320"/>
    </location>
</feature>
<feature type="transmembrane region" description="Helical" evidence="1">
    <location>
        <begin position="601"/>
        <end position="625"/>
    </location>
</feature>
<feature type="transmembrane region" description="Helical" evidence="1">
    <location>
        <begin position="341"/>
        <end position="361"/>
    </location>
</feature>
<keyword evidence="1" id="KW-0472">Membrane</keyword>
<feature type="transmembrane region" description="Helical" evidence="1">
    <location>
        <begin position="424"/>
        <end position="442"/>
    </location>
</feature>
<dbReference type="AlphaFoldDB" id="A0A5N6S7Z6"/>
<gene>
    <name evidence="3" type="ORF">DDE84_09470</name>
</gene>
<feature type="domain" description="Zinc-ribbon" evidence="2">
    <location>
        <begin position="78"/>
        <end position="99"/>
    </location>
</feature>
<evidence type="ECO:0000259" key="2">
    <source>
        <dbReference type="Pfam" id="PF13240"/>
    </source>
</evidence>
<comment type="caution">
    <text evidence="3">The sequence shown here is derived from an EMBL/GenBank/DDBJ whole genome shotgun (WGS) entry which is preliminary data.</text>
</comment>
<dbReference type="InterPro" id="IPR026870">
    <property type="entry name" value="Zinc_ribbon_dom"/>
</dbReference>
<keyword evidence="1" id="KW-1133">Transmembrane helix</keyword>
<dbReference type="Proteomes" id="UP000325415">
    <property type="component" value="Unassembled WGS sequence"/>
</dbReference>
<evidence type="ECO:0000313" key="3">
    <source>
        <dbReference type="EMBL" id="KAE8126889.1"/>
    </source>
</evidence>
<accession>A0A5N6S7Z6</accession>
<dbReference type="Pfam" id="PF13240">
    <property type="entry name" value="Zn_Ribbon_1"/>
    <property type="match status" value="1"/>
</dbReference>
<dbReference type="EMBL" id="QDAG01000010">
    <property type="protein sequence ID" value="KAE8126889.1"/>
    <property type="molecule type" value="Genomic_DNA"/>
</dbReference>
<feature type="transmembrane region" description="Helical" evidence="1">
    <location>
        <begin position="474"/>
        <end position="493"/>
    </location>
</feature>
<evidence type="ECO:0000256" key="1">
    <source>
        <dbReference type="SAM" id="Phobius"/>
    </source>
</evidence>
<feature type="transmembrane region" description="Helical" evidence="1">
    <location>
        <begin position="241"/>
        <end position="267"/>
    </location>
</feature>
<reference evidence="3 4" key="1">
    <citation type="submission" date="2018-04" db="EMBL/GenBank/DDBJ databases">
        <authorList>
            <person name="Eckel V.P."/>
            <person name="Vogel R.F."/>
        </authorList>
    </citation>
    <scope>NUCLEOTIDE SEQUENCE [LARGE SCALE GENOMIC DNA]</scope>
    <source>
        <strain evidence="4">TMW 2.1764</strain>
    </source>
</reference>
<protein>
    <submittedName>
        <fullName evidence="3">Zinc-ribbon domain-containing protein</fullName>
    </submittedName>
</protein>